<dbReference type="SUPFAM" id="SSF141571">
    <property type="entry name" value="Pentapeptide repeat-like"/>
    <property type="match status" value="1"/>
</dbReference>
<dbReference type="Gene3D" id="2.160.20.80">
    <property type="entry name" value="E3 ubiquitin-protein ligase SopA"/>
    <property type="match status" value="1"/>
</dbReference>
<dbReference type="EMBL" id="CABVQI010000003">
    <property type="protein sequence ID" value="VWC63835.1"/>
    <property type="molecule type" value="Genomic_DNA"/>
</dbReference>
<evidence type="ECO:0000313" key="2">
    <source>
        <dbReference type="Proteomes" id="UP000494274"/>
    </source>
</evidence>
<evidence type="ECO:0000313" key="1">
    <source>
        <dbReference type="EMBL" id="VWC63835.1"/>
    </source>
</evidence>
<gene>
    <name evidence="1" type="ORF">BLA18112_01415</name>
</gene>
<proteinExistence type="predicted"/>
<sequence length="755" mass="83584">MTCNMTQSVEDRIRRDLIAFADSRTQIECSGDEFKWTWRRKVCELKVLELGDGDVPERVSFNGQVFSYPDFFASEEMGALAWLAEEIERSLAILKSTYPTEIIPAKVRVEDEGPVTTFEQALGEIASADVERTSLVFLQGRAGDGKSTSLIDLTQRQAADFASGRSDFLYLYIDAQGRALSRLDEAVALILDDLNSNFRYQSLAVLTRLGLVVPVIDGFDELLGSGGYAEAFASLEAFLFRLEGQGTVVTSARSTFYQQSALSRAAARLSAASTSVNIVIHNIHLLPWDREATQELLQKLGAVTYLLRDSADFREADLYAVAQQHIGAGADEILSSPLLTGAYASLLKEQGTSRTNGSIVEAAIRALVRREIKEKLLGAHGDQILDERQFEQLFAAVAEEMWWQETRTLDDETLVLLADMTLEHLEVDKSKAGALLGKLSSNAVIELGEGARKLSFRHEIYFSFFLGNYFKNTILSGSPKELARLLSRTVLPATLARQCAWLLKGGEELGRYMDSLATPPSESAASDLINANRGSLIGGALKHCEESIGSLTVSQAIFSGTDLSSVCADGLEFQDCKFDEVDMTGMQAPNAVFVGCTFRLPLVDDATNIRFQGLRLGEEIIGMRVRRDGKESTLYRAAQDEPFLEKLGLRDTGNQPLRSLSDHERRVLDSVERIVRLASRSIYFSEEDLENRKIRIDILPTGAKHGIWTTADKQRSGMRTLYRLNKTPDSLIAGAMGDASDTDIVAFWQDMFKQW</sequence>
<dbReference type="AlphaFoldDB" id="A0A6P2U1T0"/>
<protein>
    <recommendedName>
        <fullName evidence="3">NACHT domain-containing protein</fullName>
    </recommendedName>
</protein>
<evidence type="ECO:0008006" key="3">
    <source>
        <dbReference type="Google" id="ProtNLM"/>
    </source>
</evidence>
<dbReference type="Proteomes" id="UP000494274">
    <property type="component" value="Unassembled WGS sequence"/>
</dbReference>
<organism evidence="1 2">
    <name type="scientific">Burkholderia lata (strain ATCC 17760 / DSM 23089 / LMG 22485 / NCIMB 9086 / R18194 / 383)</name>
    <dbReference type="NCBI Taxonomy" id="482957"/>
    <lineage>
        <taxon>Bacteria</taxon>
        <taxon>Pseudomonadati</taxon>
        <taxon>Pseudomonadota</taxon>
        <taxon>Betaproteobacteria</taxon>
        <taxon>Burkholderiales</taxon>
        <taxon>Burkholderiaceae</taxon>
        <taxon>Burkholderia</taxon>
        <taxon>Burkholderia cepacia complex</taxon>
    </lineage>
</organism>
<accession>A0A6P2U1T0</accession>
<name>A0A6P2U1T0_BURL3</name>
<reference evidence="1 2" key="1">
    <citation type="submission" date="2019-09" db="EMBL/GenBank/DDBJ databases">
        <authorList>
            <person name="Depoorter E."/>
        </authorList>
    </citation>
    <scope>NUCLEOTIDE SEQUENCE [LARGE SCALE GENOMIC DNA]</scope>
    <source>
        <strain evidence="1">R-18112</strain>
    </source>
</reference>